<dbReference type="RefSeq" id="WP_092191585.1">
    <property type="nucleotide sequence ID" value="NZ_FOTO01000005.1"/>
</dbReference>
<dbReference type="SFLD" id="SFLDS00029">
    <property type="entry name" value="Radical_SAM"/>
    <property type="match status" value="1"/>
</dbReference>
<dbReference type="GO" id="GO:0005829">
    <property type="term" value="C:cytosol"/>
    <property type="evidence" value="ECO:0007669"/>
    <property type="project" value="TreeGrafter"/>
</dbReference>
<dbReference type="Gene3D" id="3.80.30.20">
    <property type="entry name" value="tm_1862 like domain"/>
    <property type="match status" value="1"/>
</dbReference>
<keyword evidence="4" id="KW-0408">Iron</keyword>
<accession>A0A8G2C2Q3</accession>
<proteinExistence type="predicted"/>
<dbReference type="OrthoDB" id="9804952at2"/>
<dbReference type="PANTHER" id="PTHR43409">
    <property type="entry name" value="ANAEROBIC MAGNESIUM-PROTOPORPHYRIN IX MONOMETHYL ESTER CYCLASE-RELATED"/>
    <property type="match status" value="1"/>
</dbReference>
<dbReference type="CDD" id="cd02068">
    <property type="entry name" value="radical_SAM_B12_BD"/>
    <property type="match status" value="1"/>
</dbReference>
<dbReference type="PANTHER" id="PTHR43409:SF3">
    <property type="entry name" value="HYPOTHETICAL METHYLTRANSFERASE"/>
    <property type="match status" value="1"/>
</dbReference>
<name>A0A8G2C2Q3_DESNO</name>
<evidence type="ECO:0000259" key="7">
    <source>
        <dbReference type="PROSITE" id="PS51918"/>
    </source>
</evidence>
<dbReference type="GO" id="GO:0003824">
    <property type="term" value="F:catalytic activity"/>
    <property type="evidence" value="ECO:0007669"/>
    <property type="project" value="InterPro"/>
</dbReference>
<feature type="transmembrane region" description="Helical" evidence="6">
    <location>
        <begin position="434"/>
        <end position="451"/>
    </location>
</feature>
<keyword evidence="6" id="KW-0812">Transmembrane</keyword>
<evidence type="ECO:0000256" key="5">
    <source>
        <dbReference type="ARBA" id="ARBA00023014"/>
    </source>
</evidence>
<keyword evidence="3" id="KW-0479">Metal-binding</keyword>
<evidence type="ECO:0000256" key="3">
    <source>
        <dbReference type="ARBA" id="ARBA00022723"/>
    </source>
</evidence>
<dbReference type="GO" id="GO:0031419">
    <property type="term" value="F:cobalamin binding"/>
    <property type="evidence" value="ECO:0007669"/>
    <property type="project" value="InterPro"/>
</dbReference>
<dbReference type="InterPro" id="IPR006638">
    <property type="entry name" value="Elp3/MiaA/NifB-like_rSAM"/>
</dbReference>
<dbReference type="InterPro" id="IPR058240">
    <property type="entry name" value="rSAM_sf"/>
</dbReference>
<dbReference type="GO" id="GO:0051539">
    <property type="term" value="F:4 iron, 4 sulfur cluster binding"/>
    <property type="evidence" value="ECO:0007669"/>
    <property type="project" value="UniProtKB-KW"/>
</dbReference>
<dbReference type="Proteomes" id="UP000199581">
    <property type="component" value="Unassembled WGS sequence"/>
</dbReference>
<evidence type="ECO:0000256" key="2">
    <source>
        <dbReference type="ARBA" id="ARBA00022691"/>
    </source>
</evidence>
<evidence type="ECO:0000313" key="8">
    <source>
        <dbReference type="EMBL" id="SFL70441.1"/>
    </source>
</evidence>
<keyword evidence="6" id="KW-0472">Membrane</keyword>
<dbReference type="CDD" id="cd01335">
    <property type="entry name" value="Radical_SAM"/>
    <property type="match status" value="1"/>
</dbReference>
<evidence type="ECO:0000313" key="9">
    <source>
        <dbReference type="Proteomes" id="UP000199581"/>
    </source>
</evidence>
<dbReference type="GO" id="GO:0046872">
    <property type="term" value="F:metal ion binding"/>
    <property type="evidence" value="ECO:0007669"/>
    <property type="project" value="UniProtKB-KW"/>
</dbReference>
<dbReference type="InterPro" id="IPR025274">
    <property type="entry name" value="DUF4070"/>
</dbReference>
<dbReference type="SUPFAM" id="SSF102114">
    <property type="entry name" value="Radical SAM enzymes"/>
    <property type="match status" value="1"/>
</dbReference>
<keyword evidence="2" id="KW-0949">S-adenosyl-L-methionine</keyword>
<feature type="domain" description="Radical SAM core" evidence="7">
    <location>
        <begin position="159"/>
        <end position="392"/>
    </location>
</feature>
<dbReference type="Pfam" id="PF13282">
    <property type="entry name" value="DUF4070"/>
    <property type="match status" value="1"/>
</dbReference>
<sequence length="502" mass="57148">MKILLLYPHYPNTFWSFRHAMKFIGRKASFPPLGLLTVAAMLPVEWEKKLVDMNVRPLSDDDLKWADCVFISAMTIQRESVLEILSRCRRVGVKTVAGGPLFTSAPDDFPGVDHLVLGEAEVTLAAFLHDLQTDSARHLYMEEQRAKLSTTPLPLWELIDVKNYASMNIQYSRGCPFDCEFCDITALFGRISRTKEVQQLLAELESLRVQGWRGAVFVVDDNFIGDRARLKQIILPALIKWMNEHDYPFYFYTEASINLADDSQLMELMVRAGFKEVFIGIETPNEESLAESGKVQNRHRDLLSSVHRIQLAGLQVQGGFIVGFDSDPPAIFEMQIKFIEESGIVTAMVGLLTALRGTRLYQRLNLEGRLVGEASGNNTGISLNFTPHMDAATLISGYQSILNAIYSPRNFYQRALKFLKIYDPLCFGKFHYQYGYIGAFFKSILYLGILGKERYYYWKLMLWTILRKPKLFPLAVTYAIYGFHFRKIAEEINGTSEIAAGK</sequence>
<dbReference type="InterPro" id="IPR034466">
    <property type="entry name" value="Methyltransferase_Class_B"/>
</dbReference>
<dbReference type="SFLD" id="SFLDF00303">
    <property type="entry name" value="hopanoid_C2-methyltransferase"/>
    <property type="match status" value="1"/>
</dbReference>
<keyword evidence="9" id="KW-1185">Reference proteome</keyword>
<gene>
    <name evidence="8" type="ORF">SAMN05421830_10564</name>
</gene>
<protein>
    <submittedName>
        <fullName evidence="8">Radical SAM superfamily enzyme YgiQ, UPF0313 family</fullName>
    </submittedName>
</protein>
<dbReference type="InterPro" id="IPR023404">
    <property type="entry name" value="rSAM_horseshoe"/>
</dbReference>
<organism evidence="8 9">
    <name type="scientific">Desulfomicrobium norvegicum (strain DSM 1741 / NCIMB 8310)</name>
    <name type="common">Desulfovibrio baculatus (strain Norway 4)</name>
    <name type="synonym">Desulfovibrio desulfuricans (strain Norway 4)</name>
    <dbReference type="NCBI Taxonomy" id="52561"/>
    <lineage>
        <taxon>Bacteria</taxon>
        <taxon>Pseudomonadati</taxon>
        <taxon>Thermodesulfobacteriota</taxon>
        <taxon>Desulfovibrionia</taxon>
        <taxon>Desulfovibrionales</taxon>
        <taxon>Desulfomicrobiaceae</taxon>
        <taxon>Desulfomicrobium</taxon>
    </lineage>
</organism>
<evidence type="ECO:0000256" key="6">
    <source>
        <dbReference type="SAM" id="Phobius"/>
    </source>
</evidence>
<dbReference type="InterPro" id="IPR006158">
    <property type="entry name" value="Cobalamin-bd"/>
</dbReference>
<dbReference type="Pfam" id="PF02310">
    <property type="entry name" value="B12-binding"/>
    <property type="match status" value="1"/>
</dbReference>
<dbReference type="Pfam" id="PF04055">
    <property type="entry name" value="Radical_SAM"/>
    <property type="match status" value="1"/>
</dbReference>
<keyword evidence="6" id="KW-1133">Transmembrane helix</keyword>
<keyword evidence="5" id="KW-0411">Iron-sulfur</keyword>
<reference evidence="8 9" key="1">
    <citation type="submission" date="2016-10" db="EMBL/GenBank/DDBJ databases">
        <authorList>
            <person name="Varghese N."/>
            <person name="Submissions S."/>
        </authorList>
    </citation>
    <scope>NUCLEOTIDE SEQUENCE [LARGE SCALE GENOMIC DNA]</scope>
    <source>
        <strain evidence="8 9">DSM 1741</strain>
    </source>
</reference>
<evidence type="ECO:0000256" key="1">
    <source>
        <dbReference type="ARBA" id="ARBA00001966"/>
    </source>
</evidence>
<dbReference type="EMBL" id="FOTO01000005">
    <property type="protein sequence ID" value="SFL70441.1"/>
    <property type="molecule type" value="Genomic_DNA"/>
</dbReference>
<dbReference type="PROSITE" id="PS51918">
    <property type="entry name" value="RADICAL_SAM"/>
    <property type="match status" value="1"/>
</dbReference>
<comment type="caution">
    <text evidence="8">The sequence shown here is derived from an EMBL/GenBank/DDBJ whole genome shotgun (WGS) entry which is preliminary data.</text>
</comment>
<dbReference type="Gene3D" id="3.40.50.280">
    <property type="entry name" value="Cobalamin-binding domain"/>
    <property type="match status" value="1"/>
</dbReference>
<dbReference type="InterPro" id="IPR034530">
    <property type="entry name" value="HpnP-like"/>
</dbReference>
<dbReference type="SFLD" id="SFLDG01082">
    <property type="entry name" value="B12-binding_domain_containing"/>
    <property type="match status" value="1"/>
</dbReference>
<evidence type="ECO:0000256" key="4">
    <source>
        <dbReference type="ARBA" id="ARBA00023004"/>
    </source>
</evidence>
<dbReference type="InterPro" id="IPR051198">
    <property type="entry name" value="BchE-like"/>
</dbReference>
<dbReference type="AlphaFoldDB" id="A0A8G2C2Q3"/>
<comment type="cofactor">
    <cofactor evidence="1">
        <name>[4Fe-4S] cluster</name>
        <dbReference type="ChEBI" id="CHEBI:49883"/>
    </cofactor>
</comment>
<dbReference type="SFLD" id="SFLDG01123">
    <property type="entry name" value="methyltransferase_(Class_B)"/>
    <property type="match status" value="1"/>
</dbReference>
<dbReference type="InterPro" id="IPR007197">
    <property type="entry name" value="rSAM"/>
</dbReference>
<dbReference type="SMART" id="SM00729">
    <property type="entry name" value="Elp3"/>
    <property type="match status" value="1"/>
</dbReference>